<name>A0A7X1GF44_9PSED</name>
<gene>
    <name evidence="1" type="ORF">H7995_11440</name>
</gene>
<evidence type="ECO:0000313" key="2">
    <source>
        <dbReference type="Proteomes" id="UP000526003"/>
    </source>
</evidence>
<reference evidence="1 2" key="1">
    <citation type="submission" date="2020-08" db="EMBL/GenBank/DDBJ databases">
        <title>Pseudomonas sp. nov.</title>
        <authorList>
            <person name="Gieschler S."/>
            <person name="Fiedler G."/>
            <person name="Brinks E."/>
            <person name="Boehnlein C."/>
            <person name="Franz C.M.A.P."/>
            <person name="Kabisch J."/>
        </authorList>
    </citation>
    <scope>NUCLEOTIDE SEQUENCE [LARGE SCALE GENOMIC DNA]</scope>
    <source>
        <strain evidence="1 2">MBT-1</strain>
    </source>
</reference>
<protein>
    <recommendedName>
        <fullName evidence="3">SatD family (SatD)</fullName>
    </recommendedName>
</protein>
<accession>A0A7X1GF44</accession>
<comment type="caution">
    <text evidence="1">The sequence shown here is derived from an EMBL/GenBank/DDBJ whole genome shotgun (WGS) entry which is preliminary data.</text>
</comment>
<proteinExistence type="predicted"/>
<dbReference type="Proteomes" id="UP000526003">
    <property type="component" value="Unassembled WGS sequence"/>
</dbReference>
<dbReference type="AlphaFoldDB" id="A0A7X1GF44"/>
<keyword evidence="2" id="KW-1185">Reference proteome</keyword>
<evidence type="ECO:0008006" key="3">
    <source>
        <dbReference type="Google" id="ProtNLM"/>
    </source>
</evidence>
<sequence>MTIKAVLTGDLIHSQHSHDTLAYIEGLSRVLATLSERYGASAETFRGDGFQLVLGQPALAFDCALALRAGLIAASPKGERWDARVAVGIGAAPVDKGYGEVFVLSGQGLDSMKKSTLGVFCSDSRFLERTELVTEFVGAIIEQWTQVEAQTYGVHLTSQGDQSSTAHHLGKSRVTVNKALQRAQARLLDRYLERTHQWIEELQHG</sequence>
<dbReference type="EMBL" id="JACMYG010000009">
    <property type="protein sequence ID" value="MBC2690408.1"/>
    <property type="molecule type" value="Genomic_DNA"/>
</dbReference>
<organism evidence="1 2">
    <name type="scientific">Pseudomonas kielensis</name>
    <dbReference type="NCBI Taxonomy" id="2762577"/>
    <lineage>
        <taxon>Bacteria</taxon>
        <taxon>Pseudomonadati</taxon>
        <taxon>Pseudomonadota</taxon>
        <taxon>Gammaproteobacteria</taxon>
        <taxon>Pseudomonadales</taxon>
        <taxon>Pseudomonadaceae</taxon>
        <taxon>Pseudomonas</taxon>
    </lineage>
</organism>
<dbReference type="RefSeq" id="WP_166589678.1">
    <property type="nucleotide sequence ID" value="NZ_CP130043.1"/>
</dbReference>
<evidence type="ECO:0000313" key="1">
    <source>
        <dbReference type="EMBL" id="MBC2690408.1"/>
    </source>
</evidence>